<dbReference type="InterPro" id="IPR003423">
    <property type="entry name" value="OMP_efflux"/>
</dbReference>
<dbReference type="Gene3D" id="1.20.1600.10">
    <property type="entry name" value="Outer membrane efflux proteins (OEP)"/>
    <property type="match status" value="1"/>
</dbReference>
<keyword evidence="12" id="KW-1185">Reference proteome</keyword>
<comment type="subcellular location">
    <subcellularLocation>
        <location evidence="1">Cell outer membrane</location>
    </subcellularLocation>
</comment>
<dbReference type="SUPFAM" id="SSF56954">
    <property type="entry name" value="Outer membrane efflux proteins (OEP)"/>
    <property type="match status" value="1"/>
</dbReference>
<evidence type="ECO:0000256" key="2">
    <source>
        <dbReference type="ARBA" id="ARBA00007613"/>
    </source>
</evidence>
<dbReference type="AlphaFoldDB" id="A0A1H6AVU3"/>
<evidence type="ECO:0000256" key="4">
    <source>
        <dbReference type="ARBA" id="ARBA00022452"/>
    </source>
</evidence>
<keyword evidence="7" id="KW-0998">Cell outer membrane</keyword>
<proteinExistence type="inferred from homology"/>
<sequence length="465" mass="51772">MEFKQSMLAAALLAALSGGAQAATVQEVVADNLAQNPDVARAIENYRAVTKEVDQAKAGYFPTVDATLGYGYEWTDKEEGIQDQELNRREARLNVNQMLFDGFATPSEVKRQKARMDSARSSAIDAAENYALQASRAYLELLRRDQLLKLAKETLYNHVNIYDQIKRRSESGLGTLASIQQAEGRLALAEVNTLAAENNLLDAQASYERVVGHPAPDDLEPMDSMFELPATLEEAQAVADESHPIVGVAQSDVEASYAQRDAAKSRMYPRLDLEVERRWDENIDGIEGDDEDLTAMLRLRYNLFNGGADKARIRQTEYQIGEAQQVQRDSMRQIKQSLALSWNANEILGRQIEHLEQHVLSSEETRNSYKKQFDIGQRSLLDLLDTENEVFSAKNQLAEAQLDQQIAQLRILNGMGQLLGAMDIVVPMEEEVVLAAETLEEEQPAMTEEEMAPAEGEVETDSSAG</sequence>
<keyword evidence="3" id="KW-0813">Transport</keyword>
<comment type="similarity">
    <text evidence="2">Belongs to the outer membrane factor (OMF) (TC 1.B.17) family.</text>
</comment>
<evidence type="ECO:0000256" key="8">
    <source>
        <dbReference type="SAM" id="Coils"/>
    </source>
</evidence>
<dbReference type="Pfam" id="PF02321">
    <property type="entry name" value="OEP"/>
    <property type="match status" value="2"/>
</dbReference>
<name>A0A1H6AVU3_9GAMM</name>
<evidence type="ECO:0000256" key="7">
    <source>
        <dbReference type="ARBA" id="ARBA00023237"/>
    </source>
</evidence>
<feature type="coiled-coil region" evidence="8">
    <location>
        <begin position="352"/>
        <end position="403"/>
    </location>
</feature>
<evidence type="ECO:0000256" key="5">
    <source>
        <dbReference type="ARBA" id="ARBA00022692"/>
    </source>
</evidence>
<keyword evidence="10" id="KW-0732">Signal</keyword>
<evidence type="ECO:0000256" key="10">
    <source>
        <dbReference type="SAM" id="SignalP"/>
    </source>
</evidence>
<feature type="signal peptide" evidence="10">
    <location>
        <begin position="1"/>
        <end position="22"/>
    </location>
</feature>
<evidence type="ECO:0000313" key="11">
    <source>
        <dbReference type="EMBL" id="SEG52175.1"/>
    </source>
</evidence>
<dbReference type="RefSeq" id="WP_104003327.1">
    <property type="nucleotide sequence ID" value="NZ_FNVQ01000002.1"/>
</dbReference>
<dbReference type="NCBIfam" id="TIGR01844">
    <property type="entry name" value="type_I_sec_TolC"/>
    <property type="match status" value="1"/>
</dbReference>
<keyword evidence="8" id="KW-0175">Coiled coil</keyword>
<keyword evidence="6" id="KW-0472">Membrane</keyword>
<feature type="region of interest" description="Disordered" evidence="9">
    <location>
        <begin position="440"/>
        <end position="465"/>
    </location>
</feature>
<dbReference type="Proteomes" id="UP000236745">
    <property type="component" value="Unassembled WGS sequence"/>
</dbReference>
<evidence type="ECO:0000313" key="12">
    <source>
        <dbReference type="Proteomes" id="UP000236745"/>
    </source>
</evidence>
<dbReference type="InterPro" id="IPR010130">
    <property type="entry name" value="T1SS_OMP_TolC"/>
</dbReference>
<organism evidence="11 12">
    <name type="scientific">Marinobacterium lutimaris</name>
    <dbReference type="NCBI Taxonomy" id="568106"/>
    <lineage>
        <taxon>Bacteria</taxon>
        <taxon>Pseudomonadati</taxon>
        <taxon>Pseudomonadota</taxon>
        <taxon>Gammaproteobacteria</taxon>
        <taxon>Oceanospirillales</taxon>
        <taxon>Oceanospirillaceae</taxon>
        <taxon>Marinobacterium</taxon>
    </lineage>
</organism>
<evidence type="ECO:0000256" key="9">
    <source>
        <dbReference type="SAM" id="MobiDB-lite"/>
    </source>
</evidence>
<dbReference type="GO" id="GO:1990281">
    <property type="term" value="C:efflux pump complex"/>
    <property type="evidence" value="ECO:0007669"/>
    <property type="project" value="TreeGrafter"/>
</dbReference>
<dbReference type="EMBL" id="FNVQ01000002">
    <property type="protein sequence ID" value="SEG52175.1"/>
    <property type="molecule type" value="Genomic_DNA"/>
</dbReference>
<accession>A0A1H6AVU3</accession>
<dbReference type="GO" id="GO:0015562">
    <property type="term" value="F:efflux transmembrane transporter activity"/>
    <property type="evidence" value="ECO:0007669"/>
    <property type="project" value="InterPro"/>
</dbReference>
<dbReference type="PANTHER" id="PTHR30026">
    <property type="entry name" value="OUTER MEMBRANE PROTEIN TOLC"/>
    <property type="match status" value="1"/>
</dbReference>
<keyword evidence="5" id="KW-0812">Transmembrane</keyword>
<gene>
    <name evidence="11" type="ORF">SAMN05444390_102221</name>
</gene>
<feature type="chain" id="PRO_5009293097" evidence="10">
    <location>
        <begin position="23"/>
        <end position="465"/>
    </location>
</feature>
<evidence type="ECO:0000256" key="1">
    <source>
        <dbReference type="ARBA" id="ARBA00004442"/>
    </source>
</evidence>
<keyword evidence="4" id="KW-1134">Transmembrane beta strand</keyword>
<evidence type="ECO:0000256" key="3">
    <source>
        <dbReference type="ARBA" id="ARBA00022448"/>
    </source>
</evidence>
<dbReference type="GO" id="GO:0015288">
    <property type="term" value="F:porin activity"/>
    <property type="evidence" value="ECO:0007669"/>
    <property type="project" value="TreeGrafter"/>
</dbReference>
<dbReference type="PANTHER" id="PTHR30026:SF22">
    <property type="entry name" value="OUTER MEMBRANE EFFLUX PROTEIN"/>
    <property type="match status" value="1"/>
</dbReference>
<dbReference type="OrthoDB" id="9814637at2"/>
<dbReference type="InterPro" id="IPR051906">
    <property type="entry name" value="TolC-like"/>
</dbReference>
<protein>
    <submittedName>
        <fullName evidence="11">Outer membrane protein, adhesin transport system</fullName>
    </submittedName>
</protein>
<evidence type="ECO:0000256" key="6">
    <source>
        <dbReference type="ARBA" id="ARBA00023136"/>
    </source>
</evidence>
<reference evidence="11 12" key="1">
    <citation type="submission" date="2016-10" db="EMBL/GenBank/DDBJ databases">
        <authorList>
            <person name="de Groot N.N."/>
        </authorList>
    </citation>
    <scope>NUCLEOTIDE SEQUENCE [LARGE SCALE GENOMIC DNA]</scope>
    <source>
        <strain evidence="11 12">DSM 22012</strain>
    </source>
</reference>
<dbReference type="GO" id="GO:0009279">
    <property type="term" value="C:cell outer membrane"/>
    <property type="evidence" value="ECO:0007669"/>
    <property type="project" value="UniProtKB-SubCell"/>
</dbReference>